<dbReference type="RefSeq" id="WP_137332646.1">
    <property type="nucleotide sequence ID" value="NZ_CP040077.1"/>
</dbReference>
<keyword evidence="1" id="KW-0175">Coiled coil</keyword>
<dbReference type="EMBL" id="CP040077">
    <property type="protein sequence ID" value="QCP49822.1"/>
    <property type="molecule type" value="Genomic_DNA"/>
</dbReference>
<evidence type="ECO:0000313" key="3">
    <source>
        <dbReference type="Proteomes" id="UP000298656"/>
    </source>
</evidence>
<protein>
    <submittedName>
        <fullName evidence="2">Uncharacterized protein</fullName>
    </submittedName>
</protein>
<evidence type="ECO:0000313" key="2">
    <source>
        <dbReference type="EMBL" id="QCP49822.1"/>
    </source>
</evidence>
<reference evidence="2 3" key="1">
    <citation type="submission" date="2019-05" db="EMBL/GenBank/DDBJ databases">
        <title>Burkholderia sp. DHOD12, isolated from subtropical forest soil.</title>
        <authorList>
            <person name="Gao Z.-H."/>
            <person name="Qiu L.-H."/>
        </authorList>
    </citation>
    <scope>NUCLEOTIDE SEQUENCE [LARGE SCALE GENOMIC DNA]</scope>
    <source>
        <strain evidence="2 3">DHOD12</strain>
    </source>
</reference>
<keyword evidence="3" id="KW-1185">Reference proteome</keyword>
<name>A0A4P8ILM9_9BURK</name>
<proteinExistence type="predicted"/>
<feature type="coiled-coil region" evidence="1">
    <location>
        <begin position="30"/>
        <end position="149"/>
    </location>
</feature>
<organism evidence="2 3">
    <name type="scientific">Trinickia violacea</name>
    <dbReference type="NCBI Taxonomy" id="2571746"/>
    <lineage>
        <taxon>Bacteria</taxon>
        <taxon>Pseudomonadati</taxon>
        <taxon>Pseudomonadota</taxon>
        <taxon>Betaproteobacteria</taxon>
        <taxon>Burkholderiales</taxon>
        <taxon>Burkholderiaceae</taxon>
        <taxon>Trinickia</taxon>
    </lineage>
</organism>
<sequence>MHSHPVPRALVTAAALCGAGCTVISQYQDVQSTQQRVNAKEAELADEERLQADLHNQMKQLSADLANQKMTSDELDRRLAALQKRNDQLAATNAQERQKTAQARAELAQYRAQLDALKRNKSPDDDQTRAQINALKDEIRKRLDNLANAE</sequence>
<dbReference type="AlphaFoldDB" id="A0A4P8ILM9"/>
<accession>A0A4P8ILM9</accession>
<dbReference type="KEGG" id="tvl:FAZ95_11935"/>
<gene>
    <name evidence="2" type="ORF">FAZ95_11935</name>
</gene>
<dbReference type="Proteomes" id="UP000298656">
    <property type="component" value="Chromosome 1"/>
</dbReference>
<evidence type="ECO:0000256" key="1">
    <source>
        <dbReference type="SAM" id="Coils"/>
    </source>
</evidence>